<feature type="transmembrane region" description="Helical" evidence="6">
    <location>
        <begin position="75"/>
        <end position="97"/>
    </location>
</feature>
<feature type="transmembrane region" description="Helical" evidence="6">
    <location>
        <begin position="29"/>
        <end position="46"/>
    </location>
</feature>
<keyword evidence="5 6" id="KW-0472">Membrane</keyword>
<reference evidence="8 9" key="1">
    <citation type="journal article" date="2015" name="Nat. Commun.">
        <title>Production of butyrate from lysine and the Amadori product fructoselysine by a human gut commensal.</title>
        <authorList>
            <person name="Bui T.P."/>
            <person name="Ritari J."/>
            <person name="Boeren S."/>
            <person name="de Waard P."/>
            <person name="Plugge C.M."/>
            <person name="de Vos W.M."/>
        </authorList>
    </citation>
    <scope>NUCLEOTIDE SEQUENCE [LARGE SCALE GENOMIC DNA]</scope>
    <source>
        <strain evidence="8 9">AF211</strain>
    </source>
</reference>
<dbReference type="PATRIC" id="fig|1297617.4.peg.2749"/>
<feature type="transmembrane region" description="Helical" evidence="6">
    <location>
        <begin position="306"/>
        <end position="327"/>
    </location>
</feature>
<evidence type="ECO:0000256" key="2">
    <source>
        <dbReference type="ARBA" id="ARBA00022448"/>
    </source>
</evidence>
<dbReference type="NCBIfam" id="TIGR00784">
    <property type="entry name" value="citMHS"/>
    <property type="match status" value="1"/>
</dbReference>
<sequence length="457" mass="47409">MLAALGFITVILMLILIMTKKASPLVALIAVPVVTGIIACFFISVVPEGAPEGTQGVVDFVANFKSLGKMITGSSGIGSVAATGVMFIFSILFFGILTDAGTFRPIIGGITRMMGTDPVKIAIGTAILAMCVHLDGSGAVTFLICVPPLVPLYDAVGMKRTTLAAIVAMAAGTMNILPWGGPTIRAATALSVDVVKELFMPILPAVIVGLVCVIVFSALLGKREKARIGSVSLGSAAVTMAELTEEQKALLRPHLFPINLILIIAAIVSLLFSGFAPAVVFMVFYVLATVINYPNVKESKARVDAHAKECLMMCSVLFAAGCFTGIMKGTGMITEMAGALTSLIPASLGRFFPIIVGVISMPASLLFDPDSFYYGVLPVLAQTAEGFGVAGVNVGQAAILGQMTTGFPVSPLTASTFLLVGLAGVDLGEHQKKTIPLVWLLSLIMLVVGVLTGGITI</sequence>
<dbReference type="InterPro" id="IPR004680">
    <property type="entry name" value="Cit_transptr-like_dom"/>
</dbReference>
<dbReference type="InterPro" id="IPR014738">
    <property type="entry name" value="Citrate_transporter"/>
</dbReference>
<keyword evidence="3 6" id="KW-0812">Transmembrane</keyword>
<dbReference type="GO" id="GO:0015137">
    <property type="term" value="F:citrate transmembrane transporter activity"/>
    <property type="evidence" value="ECO:0007669"/>
    <property type="project" value="InterPro"/>
</dbReference>
<dbReference type="Pfam" id="PF03600">
    <property type="entry name" value="CitMHS"/>
    <property type="match status" value="1"/>
</dbReference>
<evidence type="ECO:0000256" key="1">
    <source>
        <dbReference type="ARBA" id="ARBA00004141"/>
    </source>
</evidence>
<reference evidence="9" key="2">
    <citation type="submission" date="2015-04" db="EMBL/GenBank/DDBJ databases">
        <title>A butyrogenic pathway from the amino acid lysine in a human gut commensal.</title>
        <authorList>
            <person name="de Vos W.M."/>
            <person name="Bui N.T.P."/>
            <person name="Plugge C.M."/>
            <person name="Ritari J."/>
        </authorList>
    </citation>
    <scope>NUCLEOTIDE SEQUENCE [LARGE SCALE GENOMIC DNA]</scope>
    <source>
        <strain evidence="9">AF211</strain>
    </source>
</reference>
<feature type="transmembrane region" description="Helical" evidence="6">
    <location>
        <begin position="162"/>
        <end position="179"/>
    </location>
</feature>
<feature type="domain" description="Citrate transporter-like" evidence="7">
    <location>
        <begin position="14"/>
        <end position="390"/>
    </location>
</feature>
<keyword evidence="2" id="KW-0813">Transport</keyword>
<evidence type="ECO:0000313" key="9">
    <source>
        <dbReference type="Proteomes" id="UP000064844"/>
    </source>
</evidence>
<name>A0A0S2W6V6_9FIRM</name>
<evidence type="ECO:0000256" key="6">
    <source>
        <dbReference type="SAM" id="Phobius"/>
    </source>
</evidence>
<evidence type="ECO:0000313" key="8">
    <source>
        <dbReference type="EMBL" id="ALP95062.1"/>
    </source>
</evidence>
<evidence type="ECO:0000256" key="3">
    <source>
        <dbReference type="ARBA" id="ARBA00022692"/>
    </source>
</evidence>
<dbReference type="eggNOG" id="COG2851">
    <property type="taxonomic scope" value="Bacteria"/>
</dbReference>
<keyword evidence="9" id="KW-1185">Reference proteome</keyword>
<feature type="transmembrane region" description="Helical" evidence="6">
    <location>
        <begin position="407"/>
        <end position="425"/>
    </location>
</feature>
<evidence type="ECO:0000256" key="5">
    <source>
        <dbReference type="ARBA" id="ARBA00023136"/>
    </source>
</evidence>
<keyword evidence="4 6" id="KW-1133">Transmembrane helix</keyword>
<feature type="transmembrane region" description="Helical" evidence="6">
    <location>
        <begin position="348"/>
        <end position="367"/>
    </location>
</feature>
<dbReference type="GO" id="GO:0016020">
    <property type="term" value="C:membrane"/>
    <property type="evidence" value="ECO:0007669"/>
    <property type="project" value="UniProtKB-SubCell"/>
</dbReference>
<evidence type="ECO:0000259" key="7">
    <source>
        <dbReference type="Pfam" id="PF03600"/>
    </source>
</evidence>
<gene>
    <name evidence="8" type="ORF">IB211_02671</name>
</gene>
<dbReference type="Proteomes" id="UP000064844">
    <property type="component" value="Chromosome"/>
</dbReference>
<proteinExistence type="predicted"/>
<comment type="subcellular location">
    <subcellularLocation>
        <location evidence="1">Membrane</location>
        <topology evidence="1">Multi-pass membrane protein</topology>
    </subcellularLocation>
</comment>
<dbReference type="RefSeq" id="WP_058118307.1">
    <property type="nucleotide sequence ID" value="NZ_CP011307.1"/>
</dbReference>
<dbReference type="KEGG" id="ibu:IB211_02671"/>
<organism evidence="8 9">
    <name type="scientific">Intestinimonas butyriciproducens</name>
    <dbReference type="NCBI Taxonomy" id="1297617"/>
    <lineage>
        <taxon>Bacteria</taxon>
        <taxon>Bacillati</taxon>
        <taxon>Bacillota</taxon>
        <taxon>Clostridia</taxon>
        <taxon>Eubacteriales</taxon>
        <taxon>Intestinimonas</taxon>
    </lineage>
</organism>
<feature type="transmembrane region" description="Helical" evidence="6">
    <location>
        <begin position="121"/>
        <end position="150"/>
    </location>
</feature>
<accession>A0A0S2W6V6</accession>
<dbReference type="EMBL" id="CP011307">
    <property type="protein sequence ID" value="ALP95062.1"/>
    <property type="molecule type" value="Genomic_DNA"/>
</dbReference>
<dbReference type="AlphaFoldDB" id="A0A0S2W6V6"/>
<feature type="transmembrane region" description="Helical" evidence="6">
    <location>
        <begin position="437"/>
        <end position="455"/>
    </location>
</feature>
<feature type="transmembrane region" description="Helical" evidence="6">
    <location>
        <begin position="199"/>
        <end position="220"/>
    </location>
</feature>
<feature type="transmembrane region" description="Helical" evidence="6">
    <location>
        <begin position="260"/>
        <end position="286"/>
    </location>
</feature>
<protein>
    <submittedName>
        <fullName evidence="8">Putative transporter, similarity to citrate transporter</fullName>
    </submittedName>
</protein>
<evidence type="ECO:0000256" key="4">
    <source>
        <dbReference type="ARBA" id="ARBA00022989"/>
    </source>
</evidence>
<dbReference type="STRING" id="1297617.IB211_02671"/>